<feature type="transmembrane region" description="Helical" evidence="6">
    <location>
        <begin position="341"/>
        <end position="361"/>
    </location>
</feature>
<reference evidence="7" key="1">
    <citation type="journal article" date="2014" name="Int. J. Syst. Evol. Microbiol.">
        <title>Complete genome sequence of Corynebacterium casei LMG S-19264T (=DSM 44701T), isolated from a smear-ripened cheese.</title>
        <authorList>
            <consortium name="US DOE Joint Genome Institute (JGI-PGF)"/>
            <person name="Walter F."/>
            <person name="Albersmeier A."/>
            <person name="Kalinowski J."/>
            <person name="Ruckert C."/>
        </authorList>
    </citation>
    <scope>NUCLEOTIDE SEQUENCE</scope>
    <source>
        <strain evidence="7">CGMCC 4.7201</strain>
    </source>
</reference>
<reference evidence="7" key="2">
    <citation type="submission" date="2020-09" db="EMBL/GenBank/DDBJ databases">
        <authorList>
            <person name="Sun Q."/>
            <person name="Zhou Y."/>
        </authorList>
    </citation>
    <scope>NUCLEOTIDE SEQUENCE</scope>
    <source>
        <strain evidence="7">CGMCC 4.7201</strain>
    </source>
</reference>
<feature type="transmembrane region" description="Helical" evidence="6">
    <location>
        <begin position="25"/>
        <end position="50"/>
    </location>
</feature>
<keyword evidence="5 6" id="KW-0472">Membrane</keyword>
<dbReference type="PANTHER" id="PTHR42770:SF7">
    <property type="entry name" value="MEMBRANE PROTEIN"/>
    <property type="match status" value="1"/>
</dbReference>
<evidence type="ECO:0000256" key="4">
    <source>
        <dbReference type="ARBA" id="ARBA00022989"/>
    </source>
</evidence>
<dbReference type="RefSeq" id="WP_373287105.1">
    <property type="nucleotide sequence ID" value="NZ_BMMS01000029.1"/>
</dbReference>
<keyword evidence="8" id="KW-1185">Reference proteome</keyword>
<dbReference type="Proteomes" id="UP000641932">
    <property type="component" value="Unassembled WGS sequence"/>
</dbReference>
<feature type="transmembrane region" description="Helical" evidence="6">
    <location>
        <begin position="367"/>
        <end position="393"/>
    </location>
</feature>
<feature type="transmembrane region" description="Helical" evidence="6">
    <location>
        <begin position="137"/>
        <end position="157"/>
    </location>
</feature>
<gene>
    <name evidence="7" type="ORF">GCM10012280_55900</name>
</gene>
<feature type="transmembrane region" description="Helical" evidence="6">
    <location>
        <begin position="169"/>
        <end position="192"/>
    </location>
</feature>
<dbReference type="GO" id="GO:0022857">
    <property type="term" value="F:transmembrane transporter activity"/>
    <property type="evidence" value="ECO:0007669"/>
    <property type="project" value="InterPro"/>
</dbReference>
<keyword evidence="3 6" id="KW-0812">Transmembrane</keyword>
<proteinExistence type="predicted"/>
<dbReference type="GO" id="GO:0005886">
    <property type="term" value="C:plasma membrane"/>
    <property type="evidence" value="ECO:0007669"/>
    <property type="project" value="UniProtKB-SubCell"/>
</dbReference>
<dbReference type="Pfam" id="PF13520">
    <property type="entry name" value="AA_permease_2"/>
    <property type="match status" value="1"/>
</dbReference>
<feature type="transmembrane region" description="Helical" evidence="6">
    <location>
        <begin position="435"/>
        <end position="453"/>
    </location>
</feature>
<protein>
    <submittedName>
        <fullName evidence="7">Amino acid transporter</fullName>
    </submittedName>
</protein>
<feature type="transmembrane region" description="Helical" evidence="6">
    <location>
        <begin position="243"/>
        <end position="265"/>
    </location>
</feature>
<evidence type="ECO:0000313" key="8">
    <source>
        <dbReference type="Proteomes" id="UP000641932"/>
    </source>
</evidence>
<evidence type="ECO:0000256" key="1">
    <source>
        <dbReference type="ARBA" id="ARBA00004651"/>
    </source>
</evidence>
<keyword evidence="2" id="KW-1003">Cell membrane</keyword>
<dbReference type="EMBL" id="BMMS01000029">
    <property type="protein sequence ID" value="GGO96431.1"/>
    <property type="molecule type" value="Genomic_DNA"/>
</dbReference>
<name>A0A917ZW93_9ACTN</name>
<dbReference type="InterPro" id="IPR002293">
    <property type="entry name" value="AA/rel_permease1"/>
</dbReference>
<dbReference type="PIRSF" id="PIRSF006060">
    <property type="entry name" value="AA_transporter"/>
    <property type="match status" value="1"/>
</dbReference>
<evidence type="ECO:0000256" key="6">
    <source>
        <dbReference type="SAM" id="Phobius"/>
    </source>
</evidence>
<keyword evidence="4 6" id="KW-1133">Transmembrane helix</keyword>
<comment type="subcellular location">
    <subcellularLocation>
        <location evidence="1">Cell membrane</location>
        <topology evidence="1">Multi-pass membrane protein</topology>
    </subcellularLocation>
</comment>
<dbReference type="Gene3D" id="1.20.1740.10">
    <property type="entry name" value="Amino acid/polyamine transporter I"/>
    <property type="match status" value="1"/>
</dbReference>
<dbReference type="InterPro" id="IPR050367">
    <property type="entry name" value="APC_superfamily"/>
</dbReference>
<feature type="transmembrane region" description="Helical" evidence="6">
    <location>
        <begin position="285"/>
        <end position="306"/>
    </location>
</feature>
<sequence>MRNSRHRKPSSSGLAADALGRFDTVVMAVAGSAPAYSLAATTTALIATVGVASPAALLWCAIPMLGIAFAFNYLGRLDVNAGASYSWVARALHPALGFLSGWALVVSTTVFMVAGSLPAGSATLSLFSADLASNTVLATAVGAGWFLLMAGFVALGVRISAHAQWVMTGIEVVILLVVGVAAIAKGGVGLAFDWSWLGFGHFDGAKGFAAGALLAAFYFWGWDVTANLSEETRNSRRTSGAGGLIGVVTSFLIFEVITIAVNTVLTAKQINGAETDVLTLLGNAVFPGWGGKAMVVAVMLSTIATLETTLIQVTRSLFAMGRDHTIPAVFGRAHTTRQTPWVATGAVAVVALLLFIGSNALGSVGTIMSSALSAIGLQICVYYTLAGLAVVVAYRKLLLRSTANFVFIGAWPLSGAVFMGWVFFESIPELDSTTLAVGLGSLAAGLVPLAVYWSRGSAYYRGAARLDAAVAEEMDARYSTGLEDLPAVSPTADREGGMLTDF</sequence>
<feature type="transmembrane region" description="Helical" evidence="6">
    <location>
        <begin position="405"/>
        <end position="423"/>
    </location>
</feature>
<organism evidence="7 8">
    <name type="scientific">Wenjunlia tyrosinilytica</name>
    <dbReference type="NCBI Taxonomy" id="1544741"/>
    <lineage>
        <taxon>Bacteria</taxon>
        <taxon>Bacillati</taxon>
        <taxon>Actinomycetota</taxon>
        <taxon>Actinomycetes</taxon>
        <taxon>Kitasatosporales</taxon>
        <taxon>Streptomycetaceae</taxon>
        <taxon>Wenjunlia</taxon>
    </lineage>
</organism>
<evidence type="ECO:0000313" key="7">
    <source>
        <dbReference type="EMBL" id="GGO96431.1"/>
    </source>
</evidence>
<feature type="transmembrane region" description="Helical" evidence="6">
    <location>
        <begin position="204"/>
        <end position="222"/>
    </location>
</feature>
<evidence type="ECO:0000256" key="3">
    <source>
        <dbReference type="ARBA" id="ARBA00022692"/>
    </source>
</evidence>
<dbReference type="AlphaFoldDB" id="A0A917ZW93"/>
<dbReference type="PANTHER" id="PTHR42770">
    <property type="entry name" value="AMINO ACID TRANSPORTER-RELATED"/>
    <property type="match status" value="1"/>
</dbReference>
<evidence type="ECO:0000256" key="5">
    <source>
        <dbReference type="ARBA" id="ARBA00023136"/>
    </source>
</evidence>
<feature type="transmembrane region" description="Helical" evidence="6">
    <location>
        <begin position="95"/>
        <end position="117"/>
    </location>
</feature>
<accession>A0A917ZW93</accession>
<evidence type="ECO:0000256" key="2">
    <source>
        <dbReference type="ARBA" id="ARBA00022475"/>
    </source>
</evidence>
<feature type="transmembrane region" description="Helical" evidence="6">
    <location>
        <begin position="56"/>
        <end position="74"/>
    </location>
</feature>
<comment type="caution">
    <text evidence="7">The sequence shown here is derived from an EMBL/GenBank/DDBJ whole genome shotgun (WGS) entry which is preliminary data.</text>
</comment>